<protein>
    <submittedName>
        <fullName evidence="1">Uncharacterized protein</fullName>
    </submittedName>
</protein>
<dbReference type="Proteomes" id="UP000315423">
    <property type="component" value="Unassembled WGS sequence"/>
</dbReference>
<name>A0AC61SBM9_9EURY</name>
<organism evidence="1 2">
    <name type="scientific">Candidatus Methanomarinus sp</name>
    <dbReference type="NCBI Taxonomy" id="3386244"/>
    <lineage>
        <taxon>Archaea</taxon>
        <taxon>Methanobacteriati</taxon>
        <taxon>Methanobacteriota</taxon>
        <taxon>Stenosarchaea group</taxon>
        <taxon>Methanomicrobia</taxon>
        <taxon>Methanosarcinales</taxon>
        <taxon>ANME-2 cluster</taxon>
        <taxon>Candidatus Methanocomedenaceae</taxon>
        <taxon>Candidatus Methanomarinus</taxon>
    </lineage>
</organism>
<dbReference type="EMBL" id="QYBA01000097">
    <property type="protein sequence ID" value="TKY91982.1"/>
    <property type="molecule type" value="Genomic_DNA"/>
</dbReference>
<evidence type="ECO:0000313" key="1">
    <source>
        <dbReference type="EMBL" id="TKY91982.1"/>
    </source>
</evidence>
<proteinExistence type="predicted"/>
<gene>
    <name evidence="1" type="ORF">C5S46_03055</name>
</gene>
<reference evidence="1" key="1">
    <citation type="submission" date="2018-09" db="EMBL/GenBank/DDBJ databases">
        <title>A genomic encyclopedia of anaerobic methanotrophic archaea.</title>
        <authorList>
            <person name="Skennerton C.T."/>
            <person name="Chadwick G.L."/>
            <person name="Laso-Perez R."/>
            <person name="Leu A.O."/>
            <person name="Speth D.R."/>
            <person name="Yu H."/>
            <person name="Morgan-Lang C."/>
            <person name="Hatzenpichler R."/>
            <person name="Goudeau D."/>
            <person name="Malmstrom R."/>
            <person name="Woyke T."/>
            <person name="Hallam S."/>
            <person name="Tyson G.W."/>
            <person name="Wegener G."/>
            <person name="Boetius A."/>
            <person name="Orphan V.J."/>
        </authorList>
    </citation>
    <scope>NUCLEOTIDE SEQUENCE</scope>
    <source>
        <strain evidence="1">CONS3730D10UFb2</strain>
    </source>
</reference>
<sequence>MTQGNNSEIHVDKTLDCIGLFCPMPIFNTTETINSIPVGEVLEVLTDDPASTQDIPRWAKRTGHKLLNFEDRQDHFRFLIKRSK</sequence>
<comment type="caution">
    <text evidence="1">The sequence shown here is derived from an EMBL/GenBank/DDBJ whole genome shotgun (WGS) entry which is preliminary data.</text>
</comment>
<accession>A0AC61SBM9</accession>
<evidence type="ECO:0000313" key="2">
    <source>
        <dbReference type="Proteomes" id="UP000315423"/>
    </source>
</evidence>